<dbReference type="EMBL" id="JMCC02000064">
    <property type="protein sequence ID" value="KIG14861.1"/>
    <property type="molecule type" value="Genomic_DNA"/>
</dbReference>
<gene>
    <name evidence="3" type="ORF">DB30_06243</name>
</gene>
<protein>
    <submittedName>
        <fullName evidence="3">Poly-gamma-glutamate synthase subunit PgsB/CapB</fullName>
    </submittedName>
</protein>
<evidence type="ECO:0000256" key="2">
    <source>
        <dbReference type="SAM" id="MobiDB-lite"/>
    </source>
</evidence>
<dbReference type="Proteomes" id="UP000031599">
    <property type="component" value="Unassembled WGS sequence"/>
</dbReference>
<comment type="caution">
    <text evidence="3">The sequence shown here is derived from an EMBL/GenBank/DDBJ whole genome shotgun (WGS) entry which is preliminary data.</text>
</comment>
<evidence type="ECO:0000313" key="4">
    <source>
        <dbReference type="Proteomes" id="UP000031599"/>
    </source>
</evidence>
<evidence type="ECO:0000313" key="3">
    <source>
        <dbReference type="EMBL" id="KIG14861.1"/>
    </source>
</evidence>
<dbReference type="PRINTS" id="PR01758">
    <property type="entry name" value="CAPSULEPROTB"/>
</dbReference>
<feature type="coiled-coil region" evidence="1">
    <location>
        <begin position="61"/>
        <end position="88"/>
    </location>
</feature>
<dbReference type="InterPro" id="IPR008337">
    <property type="entry name" value="Capsule_biosynth_CapB"/>
</dbReference>
<dbReference type="GO" id="GO:0045227">
    <property type="term" value="P:capsule polysaccharide biosynthetic process"/>
    <property type="evidence" value="ECO:0007669"/>
    <property type="project" value="InterPro"/>
</dbReference>
<organism evidence="3 4">
    <name type="scientific">Enhygromyxa salina</name>
    <dbReference type="NCBI Taxonomy" id="215803"/>
    <lineage>
        <taxon>Bacteria</taxon>
        <taxon>Pseudomonadati</taxon>
        <taxon>Myxococcota</taxon>
        <taxon>Polyangia</taxon>
        <taxon>Nannocystales</taxon>
        <taxon>Nannocystaceae</taxon>
        <taxon>Enhygromyxa</taxon>
    </lineage>
</organism>
<dbReference type="GO" id="GO:0016020">
    <property type="term" value="C:membrane"/>
    <property type="evidence" value="ECO:0007669"/>
    <property type="project" value="InterPro"/>
</dbReference>
<proteinExistence type="predicted"/>
<feature type="region of interest" description="Disordered" evidence="2">
    <location>
        <begin position="728"/>
        <end position="768"/>
    </location>
</feature>
<reference evidence="3 4" key="1">
    <citation type="submission" date="2014-12" db="EMBL/GenBank/DDBJ databases">
        <title>Genome assembly of Enhygromyxa salina DSM 15201.</title>
        <authorList>
            <person name="Sharma G."/>
            <person name="Subramanian S."/>
        </authorList>
    </citation>
    <scope>NUCLEOTIDE SEQUENCE [LARGE SCALE GENOMIC DNA]</scope>
    <source>
        <strain evidence="3 4">DSM 15201</strain>
    </source>
</reference>
<keyword evidence="1" id="KW-0175">Coiled coil</keyword>
<evidence type="ECO:0000256" key="1">
    <source>
        <dbReference type="SAM" id="Coils"/>
    </source>
</evidence>
<accession>A0A0C2CUR2</accession>
<sequence>MAALVQLIEQVLPPLQARCRRDRLEPLALRIAELTDPRDFAGEDRLGLRLASLAVLTVRVIGQLQLELAELERHVANHVEAYARAKTDTARRNRLELMIDETAADARAARADRLALSRHLDLDALRERYDDQREVLVVAIELGIMIVGPAIEQALVAEDWDASSSFVHDASLGLYSEVRTVLAQVEPVSFLLNQLSLLRRWPSRLACLESLEAALACLGLPILPALPAIPALPRGRGYRNESPQRGVTDLRAGLLVIAEDVNEHEWVQARAIACLRRVDPEVHRACVRRRLGLDATTPPEWPKRDFLVRGLVIQQLAAQLEHSAEAELLAEAIALGDPSEFVRIAHANALEHLALERPESFFEFARLLTRVGDGAAPVEMPRVHASACLAMVRGLRVASDTQAGEQVAEVIVERLVATIVGISNPLIARVACEQAAATCELLAEAPGLESALQRHAHTLVEALHTCLADVSRSASIHEAVSIAIEQIDVALRRERAAWTKALNEAVQRVPSGGQRRIPLPSHEGQRPSHDELVRILPMLTRNDWGLDVDQRGKRLLVRRGDHRVTRMWRTLHELRHPAGNKRQAFRHTVGRRLVGKLRAHPGRLDEVTATVVPGERLNLDAEGGWGRHLPLVDDLLGLQWLRGLRRDPVEVLSSHGVTSMRLRGNLARRLWSRWRLNFRYAELSELRRRALMADEPSERRRYADELRNRYGVELEFRAHPSVIGERPVPPRLRALFPGDPSKAAPEPEAPTEPTPDPETDPAPEAAPLGPAAVVVGTHAPAPEQPRASLIPIASLSAGGAALPDLRAGMNEWLRDNLHYFLTLEGNSQEALGLFALGLSGWFLGSGYARRRKIAQARAAIPLSIGGWGTRGKSGTERLKAGLFHGLGFRTFSKTTGCEAMFIHSVPLGPQVEIYTFRPYGKATIWEQRNLLVLAAGLKSEVFLWECMALNPEYVDILQRGWMRDDFATITNTYPDHEDIQGPAGIDVATVIGRFIPEGNLVVSSELAFNPVLRDSAKERGAELLEIGDYEGDLLPDDLLGLFPYSEHPRNIALVTELARQLGIDDELAIVCMADYVYPDLGVLKFYPDVQVRGRTLSFVNGCSANERAGFLNNWKRTGCVDLAAAGDPARMVITVVNNRDDRVSRSEVFSRILVNDVAVDAHVLIGTNLAGLQIFVDRALENFAAEQELVDAEALVAGGAGHERARNRLKALFGRVRGPVEGWWEQLCTLLRLGLAALGRRFDPDSAEALALQSCVAKLRGSEGSHEFEPVVARLASDKELNAAVRQVHDRSAEDPTLIHPHEVGRAADYEDLLAHLRDRIARIVIAGRFAAKLEPVLEARSPAALTSFTTELTRAWITLFRAQVIIVWDSGATGDQIIDQCARAVPPGVHVTVMGTQNIKGTGLDFIYRWLALDAVCIGLDKLDSDDEQTRLDALRSLDAHSDFGFTDTGMMVKRLPEMTKGSGQEASLRAALREKADAIHRQKLAKLDSAGGAAAKGGKFWTSIEGWIDFMDGAVRYRQSRQLVQDLVDFRVSHNKMAVEMREIYARAKGGWLGKALAAKLKARKSG</sequence>
<name>A0A0C2CUR2_9BACT</name>